<dbReference type="OrthoDB" id="3486565at2759"/>
<sequence length="253" mass="28437">MLCKTCQLPALVPVFGEHPNILKNIPDVIDELMPLLALHATASGGCTRCCIIRDAINKWQNNRGDVYHVEHPEQYVVGIAPMPGPGAKAARTGEVGLAVSVTRKEDWEHYGYLAWSRDDHLWEFDVKFELYTESEATAFRYHVPFLGSLASKPCTYDYARLTKEWLDLCLSHHGSCCPDLTQELPTRVIDVGVEGDDPRLVETRPGDQGIYCALSYCWGKSRAFTTISATFHDRLQGFRVEELPKTIRDAVLL</sequence>
<accession>A0A9P4HE96</accession>
<keyword evidence="2" id="KW-1185">Reference proteome</keyword>
<protein>
    <submittedName>
        <fullName evidence="1">Uncharacterized protein</fullName>
    </submittedName>
</protein>
<proteinExistence type="predicted"/>
<dbReference type="AlphaFoldDB" id="A0A9P4HE96"/>
<evidence type="ECO:0000313" key="2">
    <source>
        <dbReference type="Proteomes" id="UP000799777"/>
    </source>
</evidence>
<reference evidence="1" key="1">
    <citation type="journal article" date="2020" name="Stud. Mycol.">
        <title>101 Dothideomycetes genomes: a test case for predicting lifestyles and emergence of pathogens.</title>
        <authorList>
            <person name="Haridas S."/>
            <person name="Albert R."/>
            <person name="Binder M."/>
            <person name="Bloem J."/>
            <person name="Labutti K."/>
            <person name="Salamov A."/>
            <person name="Andreopoulos B."/>
            <person name="Baker S."/>
            <person name="Barry K."/>
            <person name="Bills G."/>
            <person name="Bluhm B."/>
            <person name="Cannon C."/>
            <person name="Castanera R."/>
            <person name="Culley D."/>
            <person name="Daum C."/>
            <person name="Ezra D."/>
            <person name="Gonzalez J."/>
            <person name="Henrissat B."/>
            <person name="Kuo A."/>
            <person name="Liang C."/>
            <person name="Lipzen A."/>
            <person name="Lutzoni F."/>
            <person name="Magnuson J."/>
            <person name="Mondo S."/>
            <person name="Nolan M."/>
            <person name="Ohm R."/>
            <person name="Pangilinan J."/>
            <person name="Park H.-J."/>
            <person name="Ramirez L."/>
            <person name="Alfaro M."/>
            <person name="Sun H."/>
            <person name="Tritt A."/>
            <person name="Yoshinaga Y."/>
            <person name="Zwiers L.-H."/>
            <person name="Turgeon B."/>
            <person name="Goodwin S."/>
            <person name="Spatafora J."/>
            <person name="Crous P."/>
            <person name="Grigoriev I."/>
        </authorList>
    </citation>
    <scope>NUCLEOTIDE SEQUENCE</scope>
    <source>
        <strain evidence="1">CBS 110217</strain>
    </source>
</reference>
<gene>
    <name evidence="1" type="ORF">EK21DRAFT_110262</name>
</gene>
<comment type="caution">
    <text evidence="1">The sequence shown here is derived from an EMBL/GenBank/DDBJ whole genome shotgun (WGS) entry which is preliminary data.</text>
</comment>
<dbReference type="PANTHER" id="PTHR33112">
    <property type="entry name" value="DOMAIN PROTEIN, PUTATIVE-RELATED"/>
    <property type="match status" value="1"/>
</dbReference>
<evidence type="ECO:0000313" key="1">
    <source>
        <dbReference type="EMBL" id="KAF2032049.1"/>
    </source>
</evidence>
<organism evidence="1 2">
    <name type="scientific">Setomelanomma holmii</name>
    <dbReference type="NCBI Taxonomy" id="210430"/>
    <lineage>
        <taxon>Eukaryota</taxon>
        <taxon>Fungi</taxon>
        <taxon>Dikarya</taxon>
        <taxon>Ascomycota</taxon>
        <taxon>Pezizomycotina</taxon>
        <taxon>Dothideomycetes</taxon>
        <taxon>Pleosporomycetidae</taxon>
        <taxon>Pleosporales</taxon>
        <taxon>Pleosporineae</taxon>
        <taxon>Phaeosphaeriaceae</taxon>
        <taxon>Setomelanomma</taxon>
    </lineage>
</organism>
<dbReference type="EMBL" id="ML978175">
    <property type="protein sequence ID" value="KAF2032049.1"/>
    <property type="molecule type" value="Genomic_DNA"/>
</dbReference>
<name>A0A9P4HE96_9PLEO</name>
<dbReference type="Proteomes" id="UP000799777">
    <property type="component" value="Unassembled WGS sequence"/>
</dbReference>
<dbReference type="PANTHER" id="PTHR33112:SF16">
    <property type="entry name" value="HETEROKARYON INCOMPATIBILITY DOMAIN-CONTAINING PROTEIN"/>
    <property type="match status" value="1"/>
</dbReference>